<dbReference type="VEuPathDB" id="VectorBase:PPAI002896"/>
<organism evidence="3 4">
    <name type="scientific">Phlebotomus papatasi</name>
    <name type="common">Sandfly</name>
    <dbReference type="NCBI Taxonomy" id="29031"/>
    <lineage>
        <taxon>Eukaryota</taxon>
        <taxon>Metazoa</taxon>
        <taxon>Ecdysozoa</taxon>
        <taxon>Arthropoda</taxon>
        <taxon>Hexapoda</taxon>
        <taxon>Insecta</taxon>
        <taxon>Pterygota</taxon>
        <taxon>Neoptera</taxon>
        <taxon>Endopterygota</taxon>
        <taxon>Diptera</taxon>
        <taxon>Nematocera</taxon>
        <taxon>Psychodoidea</taxon>
        <taxon>Psychodidae</taxon>
        <taxon>Phlebotomus</taxon>
        <taxon>Phlebotomus</taxon>
    </lineage>
</organism>
<protein>
    <recommendedName>
        <fullName evidence="2">NAA35-like N-terminal domain-containing protein</fullName>
    </recommendedName>
</protein>
<sequence>FSVLVSSEKIFLCVFCLGKRVDIWRLILQINKKMSDNQSELVEESKEEVMGAFPDENRPESEEETTNVMNSNQTAGEQSDQATEIEKTTPTYEWKDITKEFFVAIKDLSLGELMHHELFGLFEAMSAIEMMDPKMDAGMCCKKEKPLRFHTAVSNGELKLDNLEYRELIGVFDSIYACLVSWLEGHSLAQTLFTCLYMHFPHAIEEKSLKAFCCSIYKLTDYIRKFITHASVFEEEDFQPSTFAYTLYPDVSDTKACSMLKEAEDELSRKAKSSPESAEIIQFVVCRLKFARILLQIFVTLWRMKTTPLTETEMNDVVRQLNNLLDIIPVMRKSIDRGTQPEANSDAPNPMGFSPMVNQRLLPPTFPRYTKIKDRDESVSFLEELIQRLKLACKVTSCTHFYTA</sequence>
<dbReference type="EMBL" id="AJVK01000532">
    <property type="status" value="NOT_ANNOTATED_CDS"/>
    <property type="molecule type" value="Genomic_DNA"/>
</dbReference>
<dbReference type="EnsemblMetazoa" id="PPAI002896-RA">
    <property type="protein sequence ID" value="PPAI002896-PA"/>
    <property type="gene ID" value="PPAI002896"/>
</dbReference>
<dbReference type="InterPro" id="IPR007244">
    <property type="entry name" value="Naa35_N"/>
</dbReference>
<dbReference type="InterPro" id="IPR057983">
    <property type="entry name" value="NAA35-like_N"/>
</dbReference>
<reference evidence="3" key="1">
    <citation type="submission" date="2022-08" db="UniProtKB">
        <authorList>
            <consortium name="EnsemblMetazoa"/>
        </authorList>
    </citation>
    <scope>IDENTIFICATION</scope>
    <source>
        <strain evidence="3">Israel</strain>
    </source>
</reference>
<feature type="compositionally biased region" description="Basic and acidic residues" evidence="1">
    <location>
        <begin position="45"/>
        <end position="60"/>
    </location>
</feature>
<feature type="domain" description="NAA35-like N-terminal" evidence="2">
    <location>
        <begin position="111"/>
        <end position="254"/>
    </location>
</feature>
<keyword evidence="4" id="KW-1185">Reference proteome</keyword>
<dbReference type="VEuPathDB" id="VectorBase:PPAPM1_003175"/>
<dbReference type="PANTHER" id="PTHR21373:SF0">
    <property type="entry name" value="N-ALPHA-ACETYLTRANSFERASE 35, NATC AUXILIARY SUBUNIT"/>
    <property type="match status" value="1"/>
</dbReference>
<proteinExistence type="predicted"/>
<dbReference type="AlphaFoldDB" id="A0A1B0D5Y7"/>
<dbReference type="PANTHER" id="PTHR21373">
    <property type="entry name" value="GLUCOSE REPRESSIBLE PROTEIN MAK10"/>
    <property type="match status" value="1"/>
</dbReference>
<evidence type="ECO:0000313" key="4">
    <source>
        <dbReference type="Proteomes" id="UP000092462"/>
    </source>
</evidence>
<name>A0A1B0D5Y7_PHLPP</name>
<accession>A0A1B0D5Y7</accession>
<feature type="region of interest" description="Disordered" evidence="1">
    <location>
        <begin position="45"/>
        <end position="87"/>
    </location>
</feature>
<evidence type="ECO:0000259" key="2">
    <source>
        <dbReference type="Pfam" id="PF04112"/>
    </source>
</evidence>
<dbReference type="Proteomes" id="UP000092462">
    <property type="component" value="Unassembled WGS sequence"/>
</dbReference>
<evidence type="ECO:0000313" key="3">
    <source>
        <dbReference type="EnsemblMetazoa" id="PPAI002896-PA"/>
    </source>
</evidence>
<feature type="compositionally biased region" description="Polar residues" evidence="1">
    <location>
        <begin position="66"/>
        <end position="82"/>
    </location>
</feature>
<evidence type="ECO:0000256" key="1">
    <source>
        <dbReference type="SAM" id="MobiDB-lite"/>
    </source>
</evidence>
<dbReference type="GO" id="GO:0031417">
    <property type="term" value="C:NatC complex"/>
    <property type="evidence" value="ECO:0007669"/>
    <property type="project" value="InterPro"/>
</dbReference>
<dbReference type="Pfam" id="PF04112">
    <property type="entry name" value="Mak10"/>
    <property type="match status" value="1"/>
</dbReference>